<proteinExistence type="predicted"/>
<evidence type="ECO:0000313" key="1">
    <source>
        <dbReference type="EMBL" id="KAG2189634.1"/>
    </source>
</evidence>
<dbReference type="AlphaFoldDB" id="A0A8H7QCW4"/>
<feature type="non-terminal residue" evidence="1">
    <location>
        <position position="1"/>
    </location>
</feature>
<dbReference type="Proteomes" id="UP000650833">
    <property type="component" value="Unassembled WGS sequence"/>
</dbReference>
<sequence>APATIPIAERLMNTGQGFEDNSLKHLQYLLSVTFRPLGIFTPELVSVESGNPNLKRYYNILQDVRRLLLYVFSSSMTQSRNNIALRVVDPSFSLKTNQEANYTIPLDEFESTLIHQTAA</sequence>
<protein>
    <submittedName>
        <fullName evidence="1">Uncharacterized protein</fullName>
    </submittedName>
</protein>
<keyword evidence="2" id="KW-1185">Reference proteome</keyword>
<name>A0A8H7QCW4_9FUNG</name>
<reference evidence="1" key="1">
    <citation type="submission" date="2020-12" db="EMBL/GenBank/DDBJ databases">
        <title>Metabolic potential, ecology and presence of endohyphal bacteria is reflected in genomic diversity of Mucoromycotina.</title>
        <authorList>
            <person name="Muszewska A."/>
            <person name="Okrasinska A."/>
            <person name="Steczkiewicz K."/>
            <person name="Drgas O."/>
            <person name="Orlowska M."/>
            <person name="Perlinska-Lenart U."/>
            <person name="Aleksandrzak-Piekarczyk T."/>
            <person name="Szatraj K."/>
            <person name="Zielenkiewicz U."/>
            <person name="Pilsyk S."/>
            <person name="Malc E."/>
            <person name="Mieczkowski P."/>
            <person name="Kruszewska J.S."/>
            <person name="Biernat P."/>
            <person name="Pawlowska J."/>
        </authorList>
    </citation>
    <scope>NUCLEOTIDE SEQUENCE</scope>
    <source>
        <strain evidence="1">CBS 226.32</strain>
    </source>
</reference>
<dbReference type="OrthoDB" id="2286148at2759"/>
<dbReference type="EMBL" id="JAEPRC010001323">
    <property type="protein sequence ID" value="KAG2189634.1"/>
    <property type="molecule type" value="Genomic_DNA"/>
</dbReference>
<evidence type="ECO:0000313" key="2">
    <source>
        <dbReference type="Proteomes" id="UP000650833"/>
    </source>
</evidence>
<comment type="caution">
    <text evidence="1">The sequence shown here is derived from an EMBL/GenBank/DDBJ whole genome shotgun (WGS) entry which is preliminary data.</text>
</comment>
<accession>A0A8H7QCW4</accession>
<organism evidence="1 2">
    <name type="scientific">Mucor plumbeus</name>
    <dbReference type="NCBI Taxonomy" id="97098"/>
    <lineage>
        <taxon>Eukaryota</taxon>
        <taxon>Fungi</taxon>
        <taxon>Fungi incertae sedis</taxon>
        <taxon>Mucoromycota</taxon>
        <taxon>Mucoromycotina</taxon>
        <taxon>Mucoromycetes</taxon>
        <taxon>Mucorales</taxon>
        <taxon>Mucorineae</taxon>
        <taxon>Mucoraceae</taxon>
        <taxon>Mucor</taxon>
    </lineage>
</organism>
<gene>
    <name evidence="1" type="ORF">INT46_005485</name>
</gene>